<protein>
    <submittedName>
        <fullName evidence="1">Uncharacterized protein</fullName>
    </submittedName>
</protein>
<dbReference type="EMBL" id="JAOCBF010000021">
    <property type="protein sequence ID" value="MDH0964414.1"/>
    <property type="molecule type" value="Genomic_DNA"/>
</dbReference>
<reference evidence="1" key="1">
    <citation type="submission" date="2022-09" db="EMBL/GenBank/DDBJ databases">
        <title>Intensive care unit water sources are persistently colonized with multi-drug resistant bacteria and are the site of extensive horizontal gene transfer of antibiotic resistance genes.</title>
        <authorList>
            <person name="Diorio-Toth L."/>
        </authorList>
    </citation>
    <scope>NUCLEOTIDE SEQUENCE</scope>
    <source>
        <strain evidence="1">GD03918</strain>
    </source>
</reference>
<evidence type="ECO:0000313" key="2">
    <source>
        <dbReference type="Proteomes" id="UP001159937"/>
    </source>
</evidence>
<accession>A0AAJ1KT53</accession>
<dbReference type="RefSeq" id="WP_279944256.1">
    <property type="nucleotide sequence ID" value="NZ_JAOCBF010000021.1"/>
</dbReference>
<dbReference type="AlphaFoldDB" id="A0AAJ1KT53"/>
<organism evidence="1 2">
    <name type="scientific">Klebsiella michiganensis</name>
    <dbReference type="NCBI Taxonomy" id="1134687"/>
    <lineage>
        <taxon>Bacteria</taxon>
        <taxon>Pseudomonadati</taxon>
        <taxon>Pseudomonadota</taxon>
        <taxon>Gammaproteobacteria</taxon>
        <taxon>Enterobacterales</taxon>
        <taxon>Enterobacteriaceae</taxon>
        <taxon>Klebsiella/Raoultella group</taxon>
        <taxon>Klebsiella</taxon>
    </lineage>
</organism>
<name>A0AAJ1KT53_9ENTR</name>
<dbReference type="Proteomes" id="UP001159937">
    <property type="component" value="Unassembled WGS sequence"/>
</dbReference>
<sequence length="216" mass="23814">MSYGFEVYNDAGALQIDSDNKTTLFSDIRNIDGLTDNGYYKIDNPFGGSYPFGFLKPADTPVPGYLYWFRLNAGAFAMPGAYSFQNGSGQIIRTTRNLGVESGYLDVMNGNGDLIWSAKSAGRVPRIRGFIDLPANSPVDNQVVSFSPEFNPWILMNMVPGNISDDGEVTGYSGLLIKWTGSQIQVKYVSRYQNTFSQSFGGRGGLKIPYAYFQGY</sequence>
<evidence type="ECO:0000313" key="1">
    <source>
        <dbReference type="EMBL" id="MDH0964414.1"/>
    </source>
</evidence>
<gene>
    <name evidence="1" type="ORF">N5C89_16375</name>
</gene>
<comment type="caution">
    <text evidence="1">The sequence shown here is derived from an EMBL/GenBank/DDBJ whole genome shotgun (WGS) entry which is preliminary data.</text>
</comment>
<proteinExistence type="predicted"/>